<evidence type="ECO:0000313" key="5">
    <source>
        <dbReference type="Proteomes" id="UP000012179"/>
    </source>
</evidence>
<keyword evidence="1" id="KW-0547">Nucleotide-binding</keyword>
<feature type="domain" description="AMP-dependent synthetase/ligase" evidence="3">
    <location>
        <begin position="24"/>
        <end position="432"/>
    </location>
</feature>
<keyword evidence="5" id="KW-1185">Reference proteome</keyword>
<evidence type="ECO:0000256" key="2">
    <source>
        <dbReference type="ARBA" id="ARBA00022840"/>
    </source>
</evidence>
<dbReference type="AlphaFoldDB" id="A0A1W6SLM3"/>
<dbReference type="PANTHER" id="PTHR43272:SF33">
    <property type="entry name" value="AMP-BINDING DOMAIN-CONTAINING PROTEIN-RELATED"/>
    <property type="match status" value="1"/>
</dbReference>
<evidence type="ECO:0000313" key="4">
    <source>
        <dbReference type="EMBL" id="ARO86706.1"/>
    </source>
</evidence>
<dbReference type="KEGG" id="nlc:EBAPG3_002355"/>
<dbReference type="GO" id="GO:0016020">
    <property type="term" value="C:membrane"/>
    <property type="evidence" value="ECO:0007669"/>
    <property type="project" value="TreeGrafter"/>
</dbReference>
<evidence type="ECO:0000256" key="1">
    <source>
        <dbReference type="ARBA" id="ARBA00022741"/>
    </source>
</evidence>
<dbReference type="Pfam" id="PF00501">
    <property type="entry name" value="AMP-binding"/>
    <property type="match status" value="1"/>
</dbReference>
<proteinExistence type="predicted"/>
<dbReference type="Pfam" id="PF23562">
    <property type="entry name" value="AMP-binding_C_3"/>
    <property type="match status" value="1"/>
</dbReference>
<dbReference type="RefSeq" id="WP_004175581.1">
    <property type="nucleotide sequence ID" value="NZ_CP021106.3"/>
</dbReference>
<keyword evidence="4" id="KW-0436">Ligase</keyword>
<dbReference type="Gene3D" id="3.40.50.12780">
    <property type="entry name" value="N-terminal domain of ligase-like"/>
    <property type="match status" value="1"/>
</dbReference>
<dbReference type="eggNOG" id="COG1022">
    <property type="taxonomic scope" value="Bacteria"/>
</dbReference>
<dbReference type="InterPro" id="IPR020845">
    <property type="entry name" value="AMP-binding_CS"/>
</dbReference>
<protein>
    <submittedName>
        <fullName evidence="4">Long-chain fatty acid--CoA ligase</fullName>
    </submittedName>
</protein>
<accession>A0A1W6SLM3</accession>
<dbReference type="PROSITE" id="PS00455">
    <property type="entry name" value="AMP_BINDING"/>
    <property type="match status" value="1"/>
</dbReference>
<dbReference type="Proteomes" id="UP000012179">
    <property type="component" value="Chromosome"/>
</dbReference>
<dbReference type="InterPro" id="IPR000873">
    <property type="entry name" value="AMP-dep_synth/lig_dom"/>
</dbReference>
<evidence type="ECO:0000259" key="3">
    <source>
        <dbReference type="Pfam" id="PF00501"/>
    </source>
</evidence>
<dbReference type="EMBL" id="CP021106">
    <property type="protein sequence ID" value="ARO86706.1"/>
    <property type="molecule type" value="Genomic_DNA"/>
</dbReference>
<organism evidence="4 5">
    <name type="scientific">Nitrosospira lacus</name>
    <dbReference type="NCBI Taxonomy" id="1288494"/>
    <lineage>
        <taxon>Bacteria</taxon>
        <taxon>Pseudomonadati</taxon>
        <taxon>Pseudomonadota</taxon>
        <taxon>Betaproteobacteria</taxon>
        <taxon>Nitrosomonadales</taxon>
        <taxon>Nitrosomonadaceae</taxon>
        <taxon>Nitrosospira</taxon>
    </lineage>
</organism>
<dbReference type="OrthoDB" id="9766486at2"/>
<reference evidence="4 5" key="1">
    <citation type="journal article" date="2015" name="Int. J. Syst. Evol. Microbiol.">
        <title>Nitrosospira lacus sp. nov., a psychrotolerant, ammonia-oxidizing bacterium from sandy lake sediment.</title>
        <authorList>
            <person name="Urakawa H."/>
            <person name="Garcia J.C."/>
            <person name="Nielsen J.L."/>
            <person name="Le V.Q."/>
            <person name="Kozlowski J.A."/>
            <person name="Stein L.Y."/>
            <person name="Lim C.K."/>
            <person name="Pommerening-Roser A."/>
            <person name="Martens-Habbena W."/>
            <person name="Stahl D.A."/>
            <person name="Klotz M.G."/>
        </authorList>
    </citation>
    <scope>NUCLEOTIDE SEQUENCE [LARGE SCALE GENOMIC DNA]</scope>
    <source>
        <strain evidence="4 5">APG3</strain>
    </source>
</reference>
<dbReference type="GO" id="GO:0005524">
    <property type="term" value="F:ATP binding"/>
    <property type="evidence" value="ECO:0007669"/>
    <property type="project" value="UniProtKB-KW"/>
</dbReference>
<sequence>MQNRQHDLTNIIPVEVAGTLDGLFSERARRSPEGVAYRDYDRSSGKWRDLTWEQMDHGIMRWQTALSRENLVTGDRVAVMLRNCPEWVMFEHAALRMGLVVVPLYTADRPENAAYILSDAGVKVLLLEEVAQWRTFSGLSHPIGNLMRVVTIQSSPEKIEDSRVLALHDWLPGQAGEMQHVKADPHQLATIIYTSGTSGRPKGVMLSHHNILTNAYGCSQIVPLSRNDLLLSFLPLSHAFERTAGYYVPMMCGAAVAYARSIQQLPEDLLIIRPTILVSVPRIYERVYAGIRTKLVEGSALSRKLFKLAVDIGFSRFEYQQRRGSWRLSYLLWPLLDNLVAKKVMAKLGGRLRGAMSGGAALSADVSRVFIGLGLPLLQGYGMTESSPVVCSNTFDNNVPGSVGRPIPGVEVKLGESAALLIRGPNVMLGYWNDPEATKAVLTPDGWLNSGDIARIDENGGITITGRLKEIIVMSTGEKVPPADMEAAILRDPLFEHVMLIGEGRSYLSALVGLNPGHWESLSGQYQLDRDWRNLGQDPKLEEILLERIAHQISEFPGYAKVYRIALAQEPWTIENGMLTPTLKLRRSRVLDRYKGEVARLYEGH</sequence>
<keyword evidence="2" id="KW-0067">ATP-binding</keyword>
<gene>
    <name evidence="4" type="ORF">EBAPG3_002355</name>
</gene>
<dbReference type="GO" id="GO:0004467">
    <property type="term" value="F:long-chain fatty acid-CoA ligase activity"/>
    <property type="evidence" value="ECO:0007669"/>
    <property type="project" value="TreeGrafter"/>
</dbReference>
<dbReference type="SUPFAM" id="SSF56801">
    <property type="entry name" value="Acetyl-CoA synthetase-like"/>
    <property type="match status" value="1"/>
</dbReference>
<name>A0A1W6SLM3_9PROT</name>
<dbReference type="PANTHER" id="PTHR43272">
    <property type="entry name" value="LONG-CHAIN-FATTY-ACID--COA LIGASE"/>
    <property type="match status" value="1"/>
</dbReference>
<dbReference type="InterPro" id="IPR042099">
    <property type="entry name" value="ANL_N_sf"/>
</dbReference>
<dbReference type="CDD" id="cd05907">
    <property type="entry name" value="VL_LC_FACS_like"/>
    <property type="match status" value="1"/>
</dbReference>